<name>M5FVI8_DACPD</name>
<feature type="compositionally biased region" description="Acidic residues" evidence="1">
    <location>
        <begin position="7"/>
        <end position="22"/>
    </location>
</feature>
<dbReference type="AlphaFoldDB" id="M5FVI8"/>
<dbReference type="HOGENOM" id="CLU_799315_0_0_1"/>
<dbReference type="GeneID" id="63688230"/>
<gene>
    <name evidence="2" type="ORF">DACRYDRAFT_23243</name>
</gene>
<feature type="region of interest" description="Disordered" evidence="1">
    <location>
        <begin position="1"/>
        <end position="36"/>
    </location>
</feature>
<dbReference type="Proteomes" id="UP000030653">
    <property type="component" value="Unassembled WGS sequence"/>
</dbReference>
<evidence type="ECO:0000313" key="2">
    <source>
        <dbReference type="EMBL" id="EJU00314.1"/>
    </source>
</evidence>
<sequence length="347" mass="39434">MAVSDNGLDEISDMDSAEEAWLDLEATPGPGEECDPQWAHEGQDEARQVVRADFPVRAAPDCPSPSQQLACVALEEDHAYNDTVWEQSCYGETESSHTCQSVDADDVMLFNERHWHLQRIFKTKLENLTPQEKGNAVIITVFGVSWDLYDLDDQSVLALAGTNRWLRRRFQLADPLRLFDISLSFPVDDNLTLSTQKVRKLSRLVESLQTGWLDDRGILFRFVVTLSFEPIKSHPDGVPGQPYHEWLSAVVDLLTGLPLRPAHVKVRDSLCDKFVEAVRDRGFAVLDGRDTLQVIRSTLTVLYDDRDRTHTWVSRQAVLARMDAYPELTELFTSLVNWKLHGIEEEV</sequence>
<protein>
    <submittedName>
        <fullName evidence="2">Uncharacterized protein</fullName>
    </submittedName>
</protein>
<dbReference type="EMBL" id="JH795867">
    <property type="protein sequence ID" value="EJU00314.1"/>
    <property type="molecule type" value="Genomic_DNA"/>
</dbReference>
<evidence type="ECO:0000313" key="3">
    <source>
        <dbReference type="Proteomes" id="UP000030653"/>
    </source>
</evidence>
<accession>M5FVI8</accession>
<keyword evidence="3" id="KW-1185">Reference proteome</keyword>
<reference evidence="2 3" key="1">
    <citation type="journal article" date="2012" name="Science">
        <title>The Paleozoic origin of enzymatic lignin decomposition reconstructed from 31 fungal genomes.</title>
        <authorList>
            <person name="Floudas D."/>
            <person name="Binder M."/>
            <person name="Riley R."/>
            <person name="Barry K."/>
            <person name="Blanchette R.A."/>
            <person name="Henrissat B."/>
            <person name="Martinez A.T."/>
            <person name="Otillar R."/>
            <person name="Spatafora J.W."/>
            <person name="Yadav J.S."/>
            <person name="Aerts A."/>
            <person name="Benoit I."/>
            <person name="Boyd A."/>
            <person name="Carlson A."/>
            <person name="Copeland A."/>
            <person name="Coutinho P.M."/>
            <person name="de Vries R.P."/>
            <person name="Ferreira P."/>
            <person name="Findley K."/>
            <person name="Foster B."/>
            <person name="Gaskell J."/>
            <person name="Glotzer D."/>
            <person name="Gorecki P."/>
            <person name="Heitman J."/>
            <person name="Hesse C."/>
            <person name="Hori C."/>
            <person name="Igarashi K."/>
            <person name="Jurgens J.A."/>
            <person name="Kallen N."/>
            <person name="Kersten P."/>
            <person name="Kohler A."/>
            <person name="Kuees U."/>
            <person name="Kumar T.K.A."/>
            <person name="Kuo A."/>
            <person name="LaButti K."/>
            <person name="Larrondo L.F."/>
            <person name="Lindquist E."/>
            <person name="Ling A."/>
            <person name="Lombard V."/>
            <person name="Lucas S."/>
            <person name="Lundell T."/>
            <person name="Martin R."/>
            <person name="McLaughlin D.J."/>
            <person name="Morgenstern I."/>
            <person name="Morin E."/>
            <person name="Murat C."/>
            <person name="Nagy L.G."/>
            <person name="Nolan M."/>
            <person name="Ohm R.A."/>
            <person name="Patyshakuliyeva A."/>
            <person name="Rokas A."/>
            <person name="Ruiz-Duenas F.J."/>
            <person name="Sabat G."/>
            <person name="Salamov A."/>
            <person name="Samejima M."/>
            <person name="Schmutz J."/>
            <person name="Slot J.C."/>
            <person name="St John F."/>
            <person name="Stenlid J."/>
            <person name="Sun H."/>
            <person name="Sun S."/>
            <person name="Syed K."/>
            <person name="Tsang A."/>
            <person name="Wiebenga A."/>
            <person name="Young D."/>
            <person name="Pisabarro A."/>
            <person name="Eastwood D.C."/>
            <person name="Martin F."/>
            <person name="Cullen D."/>
            <person name="Grigoriev I.V."/>
            <person name="Hibbett D.S."/>
        </authorList>
    </citation>
    <scope>NUCLEOTIDE SEQUENCE [LARGE SCALE GENOMIC DNA]</scope>
    <source>
        <strain evidence="2 3">DJM-731 SS1</strain>
    </source>
</reference>
<evidence type="ECO:0000256" key="1">
    <source>
        <dbReference type="SAM" id="MobiDB-lite"/>
    </source>
</evidence>
<dbReference type="RefSeq" id="XP_040627211.1">
    <property type="nucleotide sequence ID" value="XM_040773168.1"/>
</dbReference>
<proteinExistence type="predicted"/>
<organism evidence="2 3">
    <name type="scientific">Dacryopinax primogenitus (strain DJM 731)</name>
    <name type="common">Brown rot fungus</name>
    <dbReference type="NCBI Taxonomy" id="1858805"/>
    <lineage>
        <taxon>Eukaryota</taxon>
        <taxon>Fungi</taxon>
        <taxon>Dikarya</taxon>
        <taxon>Basidiomycota</taxon>
        <taxon>Agaricomycotina</taxon>
        <taxon>Dacrymycetes</taxon>
        <taxon>Dacrymycetales</taxon>
        <taxon>Dacrymycetaceae</taxon>
        <taxon>Dacryopinax</taxon>
    </lineage>
</organism>